<accession>A0ABV9ERU6</accession>
<comment type="caution">
    <text evidence="1">The sequence shown here is derived from an EMBL/GenBank/DDBJ whole genome shotgun (WGS) entry which is preliminary data.</text>
</comment>
<reference evidence="2" key="1">
    <citation type="journal article" date="2019" name="Int. J. Syst. Evol. Microbiol.">
        <title>The Global Catalogue of Microorganisms (GCM) 10K type strain sequencing project: providing services to taxonomists for standard genome sequencing and annotation.</title>
        <authorList>
            <consortium name="The Broad Institute Genomics Platform"/>
            <consortium name="The Broad Institute Genome Sequencing Center for Infectious Disease"/>
            <person name="Wu L."/>
            <person name="Ma J."/>
        </authorList>
    </citation>
    <scope>NUCLEOTIDE SEQUENCE [LARGE SCALE GENOMIC DNA]</scope>
    <source>
        <strain evidence="2">CCUG 49560</strain>
    </source>
</reference>
<evidence type="ECO:0000313" key="2">
    <source>
        <dbReference type="Proteomes" id="UP001595891"/>
    </source>
</evidence>
<evidence type="ECO:0008006" key="3">
    <source>
        <dbReference type="Google" id="ProtNLM"/>
    </source>
</evidence>
<gene>
    <name evidence="1" type="ORF">ACFO8L_37725</name>
</gene>
<dbReference type="Proteomes" id="UP001595891">
    <property type="component" value="Unassembled WGS sequence"/>
</dbReference>
<protein>
    <recommendedName>
        <fullName evidence="3">ESX-1 secretion-associated protein</fullName>
    </recommendedName>
</protein>
<proteinExistence type="predicted"/>
<organism evidence="1 2">
    <name type="scientific">Sphaerisporangium corydalis</name>
    <dbReference type="NCBI Taxonomy" id="1441875"/>
    <lineage>
        <taxon>Bacteria</taxon>
        <taxon>Bacillati</taxon>
        <taxon>Actinomycetota</taxon>
        <taxon>Actinomycetes</taxon>
        <taxon>Streptosporangiales</taxon>
        <taxon>Streptosporangiaceae</taxon>
        <taxon>Sphaerisporangium</taxon>
    </lineage>
</organism>
<sequence>MGQELNADHVSMAGAAGSMRDSADLFGQHTEALLTAISGDGRSPWGVGVIGMAMDHVNEMLGQACRHLQTNLGATGAGIQTMADRLTTTEHAVATAAEDLETSI</sequence>
<keyword evidence="2" id="KW-1185">Reference proteome</keyword>
<dbReference type="EMBL" id="JBHSFN010000038">
    <property type="protein sequence ID" value="MFC4591878.1"/>
    <property type="molecule type" value="Genomic_DNA"/>
</dbReference>
<dbReference type="RefSeq" id="WP_262845814.1">
    <property type="nucleotide sequence ID" value="NZ_JANZYP010000042.1"/>
</dbReference>
<name>A0ABV9ERU6_9ACTN</name>
<evidence type="ECO:0000313" key="1">
    <source>
        <dbReference type="EMBL" id="MFC4591878.1"/>
    </source>
</evidence>